<sequence>MNNLQITVDAQGNTVVSHNTPIAEHCRSRARLLSSLVNMVCAPGAIESFNETMKRDMLSLLQSVADEQFPLIDALEHHTAHSFYDKGVNAALEHRRQQEQIAVDQAQH</sequence>
<evidence type="ECO:0000313" key="2">
    <source>
        <dbReference type="Proteomes" id="UP000242951"/>
    </source>
</evidence>
<proteinExistence type="predicted"/>
<organism evidence="1 2">
    <name type="scientific">Candidatus Burkholderia pumila</name>
    <dbReference type="NCBI Taxonomy" id="1090375"/>
    <lineage>
        <taxon>Bacteria</taxon>
        <taxon>Pseudomonadati</taxon>
        <taxon>Pseudomonadota</taxon>
        <taxon>Betaproteobacteria</taxon>
        <taxon>Burkholderiales</taxon>
        <taxon>Burkholderiaceae</taxon>
        <taxon>Burkholderia</taxon>
    </lineage>
</organism>
<protein>
    <submittedName>
        <fullName evidence="1">Uncharacterized protein</fullName>
    </submittedName>
</protein>
<comment type="caution">
    <text evidence="1">The sequence shown here is derived from an EMBL/GenBank/DDBJ whole genome shotgun (WGS) entry which is preliminary data.</text>
</comment>
<evidence type="ECO:0000313" key="1">
    <source>
        <dbReference type="EMBL" id="KMQ80908.1"/>
    </source>
</evidence>
<gene>
    <name evidence="1" type="ORF">BPMI_04107</name>
</gene>
<keyword evidence="2" id="KW-1185">Reference proteome</keyword>
<dbReference type="Proteomes" id="UP000242951">
    <property type="component" value="Unassembled WGS sequence"/>
</dbReference>
<reference evidence="1 2" key="1">
    <citation type="submission" date="2015-06" db="EMBL/GenBank/DDBJ databases">
        <title>Comparative genomics of Burkholderia leaf nodule symbionts.</title>
        <authorList>
            <person name="Carlier A."/>
            <person name="Eberl L."/>
            <person name="Pinto-Carbo M."/>
        </authorList>
    </citation>
    <scope>NUCLEOTIDE SEQUENCE [LARGE SCALE GENOMIC DNA]</scope>
    <source>
        <strain evidence="1 2">UZHbot3</strain>
    </source>
</reference>
<name>A0ABR5HNE4_9BURK</name>
<dbReference type="EMBL" id="LELG01000027">
    <property type="protein sequence ID" value="KMQ80908.1"/>
    <property type="molecule type" value="Genomic_DNA"/>
</dbReference>
<accession>A0ABR5HNE4</accession>